<dbReference type="SUPFAM" id="SSF52540">
    <property type="entry name" value="P-loop containing nucleoside triphosphate hydrolases"/>
    <property type="match status" value="1"/>
</dbReference>
<dbReference type="InterPro" id="IPR003439">
    <property type="entry name" value="ABC_transporter-like_ATP-bd"/>
</dbReference>
<protein>
    <submittedName>
        <fullName evidence="9">ABC transporter ATP-binding protein</fullName>
    </submittedName>
</protein>
<dbReference type="Pfam" id="PF08352">
    <property type="entry name" value="oligo_HPY"/>
    <property type="match status" value="1"/>
</dbReference>
<dbReference type="EMBL" id="QYBC01000048">
    <property type="protein sequence ID" value="RYB01326.1"/>
    <property type="molecule type" value="Genomic_DNA"/>
</dbReference>
<keyword evidence="4" id="KW-1003">Cell membrane</keyword>
<evidence type="ECO:0000256" key="5">
    <source>
        <dbReference type="ARBA" id="ARBA00022741"/>
    </source>
</evidence>
<evidence type="ECO:0000256" key="1">
    <source>
        <dbReference type="ARBA" id="ARBA00004417"/>
    </source>
</evidence>
<gene>
    <name evidence="9" type="ORF">D3272_26700</name>
</gene>
<keyword evidence="6 9" id="KW-0067">ATP-binding</keyword>
<comment type="caution">
    <text evidence="9">The sequence shown here is derived from an EMBL/GenBank/DDBJ whole genome shotgun (WGS) entry which is preliminary data.</text>
</comment>
<dbReference type="Pfam" id="PF00005">
    <property type="entry name" value="ABC_tran"/>
    <property type="match status" value="1"/>
</dbReference>
<keyword evidence="5" id="KW-0547">Nucleotide-binding</keyword>
<dbReference type="SMART" id="SM00382">
    <property type="entry name" value="AAA"/>
    <property type="match status" value="1"/>
</dbReference>
<dbReference type="OrthoDB" id="9815712at2"/>
<dbReference type="PANTHER" id="PTHR43297:SF2">
    <property type="entry name" value="DIPEPTIDE TRANSPORT ATP-BINDING PROTEIN DPPD"/>
    <property type="match status" value="1"/>
</dbReference>
<dbReference type="PANTHER" id="PTHR43297">
    <property type="entry name" value="OLIGOPEPTIDE TRANSPORT ATP-BINDING PROTEIN APPD"/>
    <property type="match status" value="1"/>
</dbReference>
<evidence type="ECO:0000256" key="2">
    <source>
        <dbReference type="ARBA" id="ARBA00005417"/>
    </source>
</evidence>
<dbReference type="GO" id="GO:0005524">
    <property type="term" value="F:ATP binding"/>
    <property type="evidence" value="ECO:0007669"/>
    <property type="project" value="UniProtKB-KW"/>
</dbReference>
<comment type="similarity">
    <text evidence="2">Belongs to the ABC transporter superfamily.</text>
</comment>
<evidence type="ECO:0000259" key="8">
    <source>
        <dbReference type="PROSITE" id="PS50893"/>
    </source>
</evidence>
<dbReference type="PROSITE" id="PS00211">
    <property type="entry name" value="ABC_TRANSPORTER_1"/>
    <property type="match status" value="1"/>
</dbReference>
<comment type="subcellular location">
    <subcellularLocation>
        <location evidence="1">Cell inner membrane</location>
        <topology evidence="1">Peripheral membrane protein</topology>
    </subcellularLocation>
</comment>
<dbReference type="CDD" id="cd03257">
    <property type="entry name" value="ABC_NikE_OppD_transporters"/>
    <property type="match status" value="1"/>
</dbReference>
<dbReference type="InterPro" id="IPR003593">
    <property type="entry name" value="AAA+_ATPase"/>
</dbReference>
<feature type="domain" description="ABC transporter" evidence="8">
    <location>
        <begin position="26"/>
        <end position="273"/>
    </location>
</feature>
<dbReference type="Proteomes" id="UP000289411">
    <property type="component" value="Unassembled WGS sequence"/>
</dbReference>
<dbReference type="InterPro" id="IPR027417">
    <property type="entry name" value="P-loop_NTPase"/>
</dbReference>
<dbReference type="GO" id="GO:0015833">
    <property type="term" value="P:peptide transport"/>
    <property type="evidence" value="ECO:0007669"/>
    <property type="project" value="InterPro"/>
</dbReference>
<dbReference type="GO" id="GO:0055085">
    <property type="term" value="P:transmembrane transport"/>
    <property type="evidence" value="ECO:0007669"/>
    <property type="project" value="UniProtKB-ARBA"/>
</dbReference>
<dbReference type="InterPro" id="IPR050388">
    <property type="entry name" value="ABC_Ni/Peptide_Import"/>
</dbReference>
<evidence type="ECO:0000256" key="3">
    <source>
        <dbReference type="ARBA" id="ARBA00022448"/>
    </source>
</evidence>
<dbReference type="PROSITE" id="PS50893">
    <property type="entry name" value="ABC_TRANSPORTER_2"/>
    <property type="match status" value="1"/>
</dbReference>
<dbReference type="Gene3D" id="3.40.50.300">
    <property type="entry name" value="P-loop containing nucleotide triphosphate hydrolases"/>
    <property type="match status" value="1"/>
</dbReference>
<dbReference type="InterPro" id="IPR013563">
    <property type="entry name" value="Oligopep_ABC_C"/>
</dbReference>
<dbReference type="FunFam" id="3.40.50.300:FF:000016">
    <property type="entry name" value="Oligopeptide ABC transporter ATP-binding component"/>
    <property type="match status" value="1"/>
</dbReference>
<proteinExistence type="inferred from homology"/>
<accession>A0A4Q2R461</accession>
<evidence type="ECO:0000313" key="10">
    <source>
        <dbReference type="Proteomes" id="UP000289411"/>
    </source>
</evidence>
<evidence type="ECO:0000256" key="6">
    <source>
        <dbReference type="ARBA" id="ARBA00022840"/>
    </source>
</evidence>
<dbReference type="NCBIfam" id="TIGR01727">
    <property type="entry name" value="oligo_HPY"/>
    <property type="match status" value="1"/>
</dbReference>
<name>A0A4Q2R461_9HYPH</name>
<reference evidence="9 10" key="1">
    <citation type="submission" date="2018-09" db="EMBL/GenBank/DDBJ databases">
        <authorList>
            <person name="Grouzdev D.S."/>
            <person name="Krutkina M.S."/>
        </authorList>
    </citation>
    <scope>NUCLEOTIDE SEQUENCE [LARGE SCALE GENOMIC DNA]</scope>
    <source>
        <strain evidence="9 10">RmlP001</strain>
    </source>
</reference>
<dbReference type="AlphaFoldDB" id="A0A4Q2R461"/>
<dbReference type="RefSeq" id="WP_129222289.1">
    <property type="nucleotide sequence ID" value="NZ_QYBC01000048.1"/>
</dbReference>
<organism evidence="9 10">
    <name type="scientific">Lichenibacterium ramalinae</name>
    <dbReference type="NCBI Taxonomy" id="2316527"/>
    <lineage>
        <taxon>Bacteria</taxon>
        <taxon>Pseudomonadati</taxon>
        <taxon>Pseudomonadota</taxon>
        <taxon>Alphaproteobacteria</taxon>
        <taxon>Hyphomicrobiales</taxon>
        <taxon>Lichenihabitantaceae</taxon>
        <taxon>Lichenibacterium</taxon>
    </lineage>
</organism>
<sequence>MSSTLRADPVTTASDGPASGEQLLAVRGLRTSFKTSRGELKAVDGVDLDVAAGEVLCLVGESGSGKSVLALSLLRLIEPPGSILGGEVRFEGRDVGAMPRRALRRLRGRDIGIVFQQPQGCLNPVRRIGWQVAEPLMRDGLGRAKAWDAAVELLRAVGLPAPADKASAYPHQLSGGQAQRVMIAVALALRPRLLIADEPTTALDVTVQAQILDLLRERCRAIGAAMILVTHDLGVVAKLADRVAVMYAGRIVEQGPVADLFAAPRHPYTRGLLRAAPRLGEIGERLTDIPGGIPDLARMPPGCAFAPRCDTRRALGLDRCLDEAPPVFAAGPAGRARCWALAGDAA</sequence>
<reference evidence="9 10" key="2">
    <citation type="submission" date="2019-02" db="EMBL/GenBank/DDBJ databases">
        <title>'Lichenibacterium ramalinii' gen. nov. sp. nov., 'Lichenibacterium minor' gen. nov. sp. nov.</title>
        <authorList>
            <person name="Pankratov T."/>
        </authorList>
    </citation>
    <scope>NUCLEOTIDE SEQUENCE [LARGE SCALE GENOMIC DNA]</scope>
    <source>
        <strain evidence="9 10">RmlP001</strain>
    </source>
</reference>
<evidence type="ECO:0000256" key="4">
    <source>
        <dbReference type="ARBA" id="ARBA00022475"/>
    </source>
</evidence>
<dbReference type="InterPro" id="IPR017871">
    <property type="entry name" value="ABC_transporter-like_CS"/>
</dbReference>
<evidence type="ECO:0000313" key="9">
    <source>
        <dbReference type="EMBL" id="RYB01326.1"/>
    </source>
</evidence>
<dbReference type="GO" id="GO:0016887">
    <property type="term" value="F:ATP hydrolysis activity"/>
    <property type="evidence" value="ECO:0007669"/>
    <property type="project" value="InterPro"/>
</dbReference>
<evidence type="ECO:0000256" key="7">
    <source>
        <dbReference type="ARBA" id="ARBA00023136"/>
    </source>
</evidence>
<dbReference type="GO" id="GO:0005886">
    <property type="term" value="C:plasma membrane"/>
    <property type="evidence" value="ECO:0007669"/>
    <property type="project" value="UniProtKB-SubCell"/>
</dbReference>
<keyword evidence="7" id="KW-0472">Membrane</keyword>
<keyword evidence="10" id="KW-1185">Reference proteome</keyword>
<keyword evidence="3" id="KW-0813">Transport</keyword>